<feature type="compositionally biased region" description="Low complexity" evidence="1">
    <location>
        <begin position="76"/>
        <end position="101"/>
    </location>
</feature>
<reference evidence="2" key="1">
    <citation type="submission" date="2020-02" db="EMBL/GenBank/DDBJ databases">
        <authorList>
            <person name="Meier V. D."/>
        </authorList>
    </citation>
    <scope>NUCLEOTIDE SEQUENCE</scope>
    <source>
        <strain evidence="2">AVDCRST_MAG02</strain>
    </source>
</reference>
<protein>
    <submittedName>
        <fullName evidence="2">Putative 4-hydroxybenzoyl-CoA thioesterase</fullName>
    </submittedName>
</protein>
<feature type="non-terminal residue" evidence="2">
    <location>
        <position position="152"/>
    </location>
</feature>
<sequence>GRGGSGCCQGGPTDAGSISPLPDHRDALDGQRRLRPRQQRRLLFLLRYGRERVPDPDRRAGHPGEPGHRPRRRDPVPLLRACYLSGYGPRGAARRASGAKQRAVRDRALQKRRRNRRRPGPLRPRLRRARGPQSDPPPARDAVRARKDTRRL</sequence>
<feature type="compositionally biased region" description="Basic residues" evidence="1">
    <location>
        <begin position="110"/>
        <end position="130"/>
    </location>
</feature>
<feature type="non-terminal residue" evidence="2">
    <location>
        <position position="1"/>
    </location>
</feature>
<dbReference type="AlphaFoldDB" id="A0A6J4RAA4"/>
<name>A0A6J4RAA4_9ACTN</name>
<accession>A0A6J4RAA4</accession>
<feature type="compositionally biased region" description="Basic and acidic residues" evidence="1">
    <location>
        <begin position="141"/>
        <end position="152"/>
    </location>
</feature>
<organism evidence="2">
    <name type="scientific">uncultured Rubrobacteraceae bacterium</name>
    <dbReference type="NCBI Taxonomy" id="349277"/>
    <lineage>
        <taxon>Bacteria</taxon>
        <taxon>Bacillati</taxon>
        <taxon>Actinomycetota</taxon>
        <taxon>Rubrobacteria</taxon>
        <taxon>Rubrobacterales</taxon>
        <taxon>Rubrobacteraceae</taxon>
        <taxon>environmental samples</taxon>
    </lineage>
</organism>
<feature type="compositionally biased region" description="Basic and acidic residues" evidence="1">
    <location>
        <begin position="48"/>
        <end position="68"/>
    </location>
</feature>
<proteinExistence type="predicted"/>
<evidence type="ECO:0000256" key="1">
    <source>
        <dbReference type="SAM" id="MobiDB-lite"/>
    </source>
</evidence>
<feature type="region of interest" description="Disordered" evidence="1">
    <location>
        <begin position="1"/>
        <end position="152"/>
    </location>
</feature>
<gene>
    <name evidence="2" type="ORF">AVDCRST_MAG02-3427</name>
</gene>
<dbReference type="EMBL" id="CADCVH010000101">
    <property type="protein sequence ID" value="CAA9468594.1"/>
    <property type="molecule type" value="Genomic_DNA"/>
</dbReference>
<feature type="compositionally biased region" description="Basic and acidic residues" evidence="1">
    <location>
        <begin position="22"/>
        <end position="32"/>
    </location>
</feature>
<evidence type="ECO:0000313" key="2">
    <source>
        <dbReference type="EMBL" id="CAA9468594.1"/>
    </source>
</evidence>